<dbReference type="PANTHER" id="PTHR30399">
    <property type="entry name" value="UNCHARACTERIZED PROTEIN YGJP"/>
    <property type="match status" value="1"/>
</dbReference>
<dbReference type="AlphaFoldDB" id="A0A269XVY7"/>
<dbReference type="PANTHER" id="PTHR30399:SF1">
    <property type="entry name" value="UTP PYROPHOSPHATASE"/>
    <property type="match status" value="1"/>
</dbReference>
<dbReference type="InterPro" id="IPR053136">
    <property type="entry name" value="UTP_pyrophosphatase-like"/>
</dbReference>
<name>A0A269XVY7_9PROT</name>
<organism evidence="2 3">
    <name type="scientific">Acetobacter fabarum</name>
    <dbReference type="NCBI Taxonomy" id="483199"/>
    <lineage>
        <taxon>Bacteria</taxon>
        <taxon>Pseudomonadati</taxon>
        <taxon>Pseudomonadota</taxon>
        <taxon>Alphaproteobacteria</taxon>
        <taxon>Acetobacterales</taxon>
        <taxon>Acetobacteraceae</taxon>
        <taxon>Acetobacter</taxon>
    </lineage>
</organism>
<keyword evidence="3" id="KW-1185">Reference proteome</keyword>
<evidence type="ECO:0000259" key="1">
    <source>
        <dbReference type="Pfam" id="PF01863"/>
    </source>
</evidence>
<dbReference type="Gene3D" id="3.30.2010.10">
    <property type="entry name" value="Metalloproteases ('zincins'), catalytic domain"/>
    <property type="match status" value="1"/>
</dbReference>
<dbReference type="OrthoDB" id="9795402at2"/>
<gene>
    <name evidence="2" type="ORF">B8X00_10870</name>
</gene>
<sequence length="226" mass="25718">MNLSAQEPLQVIWKHSLRARRLALRIAPHEQKLVVTIPQGCTSAQALAFVQKNHGWISERLKKLEKAPSFSANNTILIEGTPYRIVHSPEQLGGAWLENDRLMVSGDAAFINRRVTDFLRSHAAAVLKREVQSMAQHTGLRPTRVDIRDTSSRWGSCSSTGRIMLSWRVIMAPELVRHYLIAHELSHLQHMNHGPLFWQCVRSITPHKTQAEAWLRQKGPLLLQAR</sequence>
<proteinExistence type="predicted"/>
<dbReference type="CDD" id="cd07344">
    <property type="entry name" value="M48_yhfN_like"/>
    <property type="match status" value="1"/>
</dbReference>
<evidence type="ECO:0000313" key="3">
    <source>
        <dbReference type="Proteomes" id="UP000216151"/>
    </source>
</evidence>
<comment type="caution">
    <text evidence="2">The sequence shown here is derived from an EMBL/GenBank/DDBJ whole genome shotgun (WGS) entry which is preliminary data.</text>
</comment>
<evidence type="ECO:0000313" key="2">
    <source>
        <dbReference type="EMBL" id="PAK77425.1"/>
    </source>
</evidence>
<protein>
    <recommendedName>
        <fullName evidence="1">YgjP-like metallopeptidase domain-containing protein</fullName>
    </recommendedName>
</protein>
<dbReference type="Pfam" id="PF01863">
    <property type="entry name" value="YgjP-like"/>
    <property type="match status" value="1"/>
</dbReference>
<dbReference type="Proteomes" id="UP000216151">
    <property type="component" value="Unassembled WGS sequence"/>
</dbReference>
<dbReference type="EMBL" id="NCXK01000020">
    <property type="protein sequence ID" value="PAK77425.1"/>
    <property type="molecule type" value="Genomic_DNA"/>
</dbReference>
<accession>A0A269XVY7</accession>
<dbReference type="InterPro" id="IPR002725">
    <property type="entry name" value="YgjP-like_metallopeptidase"/>
</dbReference>
<reference evidence="2 3" key="1">
    <citation type="submission" date="2017-04" db="EMBL/GenBank/DDBJ databases">
        <title>Kefir bacterial isolates.</title>
        <authorList>
            <person name="Kim Y."/>
            <person name="Blasche S."/>
            <person name="Patil K.R."/>
        </authorList>
    </citation>
    <scope>NUCLEOTIDE SEQUENCE [LARGE SCALE GENOMIC DNA]</scope>
    <source>
        <strain evidence="2 3">KR</strain>
    </source>
</reference>
<feature type="domain" description="YgjP-like metallopeptidase" evidence="1">
    <location>
        <begin position="22"/>
        <end position="217"/>
    </location>
</feature>